<organism evidence="1 2">
    <name type="scientific">Ricinus communis</name>
    <name type="common">Castor bean</name>
    <dbReference type="NCBI Taxonomy" id="3988"/>
    <lineage>
        <taxon>Eukaryota</taxon>
        <taxon>Viridiplantae</taxon>
        <taxon>Streptophyta</taxon>
        <taxon>Embryophyta</taxon>
        <taxon>Tracheophyta</taxon>
        <taxon>Spermatophyta</taxon>
        <taxon>Magnoliopsida</taxon>
        <taxon>eudicotyledons</taxon>
        <taxon>Gunneridae</taxon>
        <taxon>Pentapetalae</taxon>
        <taxon>rosids</taxon>
        <taxon>fabids</taxon>
        <taxon>Malpighiales</taxon>
        <taxon>Euphorbiaceae</taxon>
        <taxon>Acalyphoideae</taxon>
        <taxon>Acalypheae</taxon>
        <taxon>Ricinus</taxon>
    </lineage>
</organism>
<dbReference type="PANTHER" id="PTHR33116">
    <property type="entry name" value="REVERSE TRANSCRIPTASE ZINC-BINDING DOMAIN-CONTAINING PROTEIN-RELATED-RELATED"/>
    <property type="match status" value="1"/>
</dbReference>
<keyword evidence="2" id="KW-1185">Reference proteome</keyword>
<dbReference type="AlphaFoldDB" id="B9RU21"/>
<dbReference type="Proteomes" id="UP000008311">
    <property type="component" value="Unassembled WGS sequence"/>
</dbReference>
<protein>
    <recommendedName>
        <fullName evidence="3">Reverse transcriptase</fullName>
    </recommendedName>
</protein>
<gene>
    <name evidence="1" type="ORF">RCOM_1460670</name>
</gene>
<dbReference type="EMBL" id="EQ973815">
    <property type="protein sequence ID" value="EEF45140.1"/>
    <property type="molecule type" value="Genomic_DNA"/>
</dbReference>
<dbReference type="InParanoid" id="B9RU21"/>
<evidence type="ECO:0000313" key="1">
    <source>
        <dbReference type="EMBL" id="EEF45140.1"/>
    </source>
</evidence>
<name>B9RU21_RICCO</name>
<dbReference type="eggNOG" id="KOG1075">
    <property type="taxonomic scope" value="Eukaryota"/>
</dbReference>
<evidence type="ECO:0000313" key="2">
    <source>
        <dbReference type="Proteomes" id="UP000008311"/>
    </source>
</evidence>
<accession>B9RU21</accession>
<sequence length="314" mass="35468">MGMIISRIDYIDFLPQAVGALDILGLKSYICRIKGLTTTLFFSRPLQARISHGGNSTSMLAGQRMKRLRGLFQRFDLIHWSKEASGKLVNKAKSSIFFSQNTPTQQRHQLARVLAISHIRGQDKYLGLPAVISKSKKNTFREIKDRIAKRLAGWIGALLSTGGKEIMIKVVTMAVPVYSMSCFALATGLCKDINRLFSKFWWGQIDIQHRVFQGYYFLKSTFLEDKIPVAALWAWQSIIKGRSVLQQGLHWQVGSGLYNVKSCYFIAQQMQMESPQADGARSSSMHPESSMSQLVWSLLVPIGLEEYGNCPIWH</sequence>
<proteinExistence type="predicted"/>
<reference evidence="2" key="1">
    <citation type="journal article" date="2010" name="Nat. Biotechnol.">
        <title>Draft genome sequence of the oilseed species Ricinus communis.</title>
        <authorList>
            <person name="Chan A.P."/>
            <person name="Crabtree J."/>
            <person name="Zhao Q."/>
            <person name="Lorenzi H."/>
            <person name="Orvis J."/>
            <person name="Puiu D."/>
            <person name="Melake-Berhan A."/>
            <person name="Jones K.M."/>
            <person name="Redman J."/>
            <person name="Chen G."/>
            <person name="Cahoon E.B."/>
            <person name="Gedil M."/>
            <person name="Stanke M."/>
            <person name="Haas B.J."/>
            <person name="Wortman J.R."/>
            <person name="Fraser-Liggett C.M."/>
            <person name="Ravel J."/>
            <person name="Rabinowicz P.D."/>
        </authorList>
    </citation>
    <scope>NUCLEOTIDE SEQUENCE [LARGE SCALE GENOMIC DNA]</scope>
    <source>
        <strain evidence="2">cv. Hale</strain>
    </source>
</reference>
<evidence type="ECO:0008006" key="3">
    <source>
        <dbReference type="Google" id="ProtNLM"/>
    </source>
</evidence>
<dbReference type="PANTHER" id="PTHR33116:SF86">
    <property type="entry name" value="REVERSE TRANSCRIPTASE DOMAIN-CONTAINING PROTEIN"/>
    <property type="match status" value="1"/>
</dbReference>